<dbReference type="SUPFAM" id="SSF46689">
    <property type="entry name" value="Homeodomain-like"/>
    <property type="match status" value="1"/>
</dbReference>
<reference evidence="5" key="1">
    <citation type="submission" date="2022-06" db="EMBL/GenBank/DDBJ databases">
        <title>Physiological and biochemical characterization and genomic elucidation of a strain of the genus Ensifer adhaerens M8 that combines arsenic oxidation and chromium reduction.</title>
        <authorList>
            <person name="Li X."/>
            <person name="Yu c."/>
        </authorList>
    </citation>
    <scope>NUCLEOTIDE SEQUENCE</scope>
    <source>
        <strain evidence="5">M8</strain>
        <plasmid evidence="5">pB</plasmid>
    </source>
</reference>
<dbReference type="PANTHER" id="PTHR47894">
    <property type="entry name" value="HTH-TYPE TRANSCRIPTIONAL REGULATOR GADX"/>
    <property type="match status" value="1"/>
</dbReference>
<dbReference type="PANTHER" id="PTHR47894:SF4">
    <property type="entry name" value="HTH-TYPE TRANSCRIPTIONAL REGULATOR GADX"/>
    <property type="match status" value="1"/>
</dbReference>
<dbReference type="PROSITE" id="PS01124">
    <property type="entry name" value="HTH_ARAC_FAMILY_2"/>
    <property type="match status" value="1"/>
</dbReference>
<geneLocation type="plasmid" evidence="5 6">
    <name>pB</name>
</geneLocation>
<evidence type="ECO:0000256" key="2">
    <source>
        <dbReference type="ARBA" id="ARBA00023125"/>
    </source>
</evidence>
<protein>
    <submittedName>
        <fullName evidence="5">AraC family transcriptional regulator</fullName>
    </submittedName>
</protein>
<dbReference type="GO" id="GO:0005829">
    <property type="term" value="C:cytosol"/>
    <property type="evidence" value="ECO:0007669"/>
    <property type="project" value="TreeGrafter"/>
</dbReference>
<keyword evidence="1" id="KW-0805">Transcription regulation</keyword>
<keyword evidence="2" id="KW-0238">DNA-binding</keyword>
<dbReference type="AlphaFoldDB" id="A0A9Q8YEC9"/>
<dbReference type="Pfam" id="PF12833">
    <property type="entry name" value="HTH_18"/>
    <property type="match status" value="1"/>
</dbReference>
<dbReference type="GO" id="GO:0000976">
    <property type="term" value="F:transcription cis-regulatory region binding"/>
    <property type="evidence" value="ECO:0007669"/>
    <property type="project" value="TreeGrafter"/>
</dbReference>
<dbReference type="Pfam" id="PF12625">
    <property type="entry name" value="Arabinose_bd"/>
    <property type="match status" value="1"/>
</dbReference>
<dbReference type="GO" id="GO:0003700">
    <property type="term" value="F:DNA-binding transcription factor activity"/>
    <property type="evidence" value="ECO:0007669"/>
    <property type="project" value="InterPro"/>
</dbReference>
<feature type="domain" description="HTH araC/xylS-type" evidence="4">
    <location>
        <begin position="247"/>
        <end position="345"/>
    </location>
</feature>
<organism evidence="5 6">
    <name type="scientific">Ensifer adhaerens</name>
    <name type="common">Sinorhizobium morelense</name>
    <dbReference type="NCBI Taxonomy" id="106592"/>
    <lineage>
        <taxon>Bacteria</taxon>
        <taxon>Pseudomonadati</taxon>
        <taxon>Pseudomonadota</taxon>
        <taxon>Alphaproteobacteria</taxon>
        <taxon>Hyphomicrobiales</taxon>
        <taxon>Rhizobiaceae</taxon>
        <taxon>Sinorhizobium/Ensifer group</taxon>
        <taxon>Ensifer</taxon>
    </lineage>
</organism>
<evidence type="ECO:0000259" key="4">
    <source>
        <dbReference type="PROSITE" id="PS01124"/>
    </source>
</evidence>
<keyword evidence="3" id="KW-0804">Transcription</keyword>
<dbReference type="Gene3D" id="1.10.10.60">
    <property type="entry name" value="Homeodomain-like"/>
    <property type="match status" value="1"/>
</dbReference>
<dbReference type="InterPro" id="IPR009057">
    <property type="entry name" value="Homeodomain-like_sf"/>
</dbReference>
<dbReference type="EMBL" id="CP098809">
    <property type="protein sequence ID" value="USJ27690.1"/>
    <property type="molecule type" value="Genomic_DNA"/>
</dbReference>
<keyword evidence="5" id="KW-0614">Plasmid</keyword>
<name>A0A9Q8YEC9_ENSAD</name>
<proteinExistence type="predicted"/>
<gene>
    <name evidence="5" type="ORF">NE863_27645</name>
</gene>
<accession>A0A9Q8YEC9</accession>
<dbReference type="InterPro" id="IPR018060">
    <property type="entry name" value="HTH_AraC"/>
</dbReference>
<evidence type="ECO:0000256" key="3">
    <source>
        <dbReference type="ARBA" id="ARBA00023163"/>
    </source>
</evidence>
<evidence type="ECO:0000256" key="1">
    <source>
        <dbReference type="ARBA" id="ARBA00023015"/>
    </source>
</evidence>
<sequence>MADRLTKTYEASSQPIASIRSSVLRVVVDALEANGISANKRLSKCGLSREPLDDPYIPVSLKNYIAFFEDVAKETAQPSLGIRLGEAIKPEDLGPIGVLYTMMQTLRLAILRFCRFFPALQSSTKLGLIIEGDATWLEYQIEDPSIWPRRQDAEFTMALICALTRSRLGRGWAPEEVHFEHAAPRGHRDLAQFFGAVIRYEQPTNRMLISNEDLDLPFASANPAAITIIEQHLIDLIGDGAVQTFGDAVANAIVRCMKQGELTLELVASRLGIGPRTLQRRLTAEGRTFREVVQEQRHRTAEALLKNERLSLGAVAGKLGYADVATMSRAFRTWTGQSPRAYTKQKSSQS</sequence>
<dbReference type="Proteomes" id="UP001055460">
    <property type="component" value="Plasmid pB"/>
</dbReference>
<dbReference type="SMART" id="SM00342">
    <property type="entry name" value="HTH_ARAC"/>
    <property type="match status" value="1"/>
</dbReference>
<dbReference type="RefSeq" id="WP_058327408.1">
    <property type="nucleotide sequence ID" value="NZ_CP098809.1"/>
</dbReference>
<evidence type="ECO:0000313" key="5">
    <source>
        <dbReference type="EMBL" id="USJ27690.1"/>
    </source>
</evidence>
<evidence type="ECO:0000313" key="6">
    <source>
        <dbReference type="Proteomes" id="UP001055460"/>
    </source>
</evidence>
<dbReference type="InterPro" id="IPR032687">
    <property type="entry name" value="AraC-type_N"/>
</dbReference>